<comment type="subcellular location">
    <subcellularLocation>
        <location evidence="1 9">Cytoplasm</location>
    </subcellularLocation>
</comment>
<dbReference type="GO" id="GO:0005524">
    <property type="term" value="F:ATP binding"/>
    <property type="evidence" value="ECO:0007669"/>
    <property type="project" value="UniProtKB-UniRule"/>
</dbReference>
<evidence type="ECO:0000313" key="11">
    <source>
        <dbReference type="EMBL" id="OGM17967.1"/>
    </source>
</evidence>
<dbReference type="InterPro" id="IPR036615">
    <property type="entry name" value="Mur_ligase_C_dom_sf"/>
</dbReference>
<comment type="similarity">
    <text evidence="9">Belongs to the MurCDEF family.</text>
</comment>
<keyword evidence="9" id="KW-0961">Cell wall biogenesis/degradation</keyword>
<dbReference type="HAMAP" id="MF_00639">
    <property type="entry name" value="MurD"/>
    <property type="match status" value="1"/>
</dbReference>
<dbReference type="PANTHER" id="PTHR43692">
    <property type="entry name" value="UDP-N-ACETYLMURAMOYLALANINE--D-GLUTAMATE LIGASE"/>
    <property type="match status" value="1"/>
</dbReference>
<comment type="caution">
    <text evidence="11">The sequence shown here is derived from an EMBL/GenBank/DDBJ whole genome shotgun (WGS) entry which is preliminary data.</text>
</comment>
<dbReference type="EC" id="6.3.2.9" evidence="9"/>
<dbReference type="GO" id="GO:0009252">
    <property type="term" value="P:peptidoglycan biosynthetic process"/>
    <property type="evidence" value="ECO:0007669"/>
    <property type="project" value="UniProtKB-UniRule"/>
</dbReference>
<organism evidence="11 12">
    <name type="scientific">Candidatus Woesebacteria bacterium RIFCSPHIGHO2_01_FULL_37_10</name>
    <dbReference type="NCBI Taxonomy" id="1802489"/>
    <lineage>
        <taxon>Bacteria</taxon>
        <taxon>Candidatus Woeseibacteriota</taxon>
    </lineage>
</organism>
<dbReference type="InterPro" id="IPR005762">
    <property type="entry name" value="MurD"/>
</dbReference>
<dbReference type="SUPFAM" id="SSF51984">
    <property type="entry name" value="MurCD N-terminal domain"/>
    <property type="match status" value="1"/>
</dbReference>
<dbReference type="InterPro" id="IPR013221">
    <property type="entry name" value="Mur_ligase_cen"/>
</dbReference>
<dbReference type="Gene3D" id="3.40.1190.10">
    <property type="entry name" value="Mur-like, catalytic domain"/>
    <property type="match status" value="1"/>
</dbReference>
<evidence type="ECO:0000256" key="7">
    <source>
        <dbReference type="ARBA" id="ARBA00022840"/>
    </source>
</evidence>
<dbReference type="NCBIfam" id="TIGR01087">
    <property type="entry name" value="murD"/>
    <property type="match status" value="1"/>
</dbReference>
<dbReference type="GO" id="GO:0051301">
    <property type="term" value="P:cell division"/>
    <property type="evidence" value="ECO:0007669"/>
    <property type="project" value="UniProtKB-KW"/>
</dbReference>
<reference evidence="11 12" key="1">
    <citation type="journal article" date="2016" name="Nat. Commun.">
        <title>Thousands of microbial genomes shed light on interconnected biogeochemical processes in an aquifer system.</title>
        <authorList>
            <person name="Anantharaman K."/>
            <person name="Brown C.T."/>
            <person name="Hug L.A."/>
            <person name="Sharon I."/>
            <person name="Castelle C.J."/>
            <person name="Probst A.J."/>
            <person name="Thomas B.C."/>
            <person name="Singh A."/>
            <person name="Wilkins M.J."/>
            <person name="Karaoz U."/>
            <person name="Brodie E.L."/>
            <person name="Williams K.H."/>
            <person name="Hubbard S.S."/>
            <person name="Banfield J.F."/>
        </authorList>
    </citation>
    <scope>NUCLEOTIDE SEQUENCE [LARGE SCALE GENOMIC DNA]</scope>
</reference>
<keyword evidence="6 9" id="KW-0547">Nucleotide-binding</keyword>
<keyword evidence="8 9" id="KW-0131">Cell cycle</keyword>
<dbReference type="PROSITE" id="PS01011">
    <property type="entry name" value="FOLYLPOLYGLU_SYNT_1"/>
    <property type="match status" value="1"/>
</dbReference>
<feature type="binding site" evidence="9">
    <location>
        <begin position="123"/>
        <end position="129"/>
    </location>
    <ligand>
        <name>ATP</name>
        <dbReference type="ChEBI" id="CHEBI:30616"/>
    </ligand>
</feature>
<evidence type="ECO:0000313" key="12">
    <source>
        <dbReference type="Proteomes" id="UP000178446"/>
    </source>
</evidence>
<dbReference type="PANTHER" id="PTHR43692:SF1">
    <property type="entry name" value="UDP-N-ACETYLMURAMOYLALANINE--D-GLUTAMATE LIGASE"/>
    <property type="match status" value="1"/>
</dbReference>
<keyword evidence="7 9" id="KW-0067">ATP-binding</keyword>
<keyword evidence="9" id="KW-0573">Peptidoglycan synthesis</keyword>
<protein>
    <recommendedName>
        <fullName evidence="9">UDP-N-acetylmuramoylalanine--D-glutamate ligase</fullName>
        <ecNumber evidence="9">6.3.2.9</ecNumber>
    </recommendedName>
    <alternativeName>
        <fullName evidence="9">D-glutamic acid-adding enzyme</fullName>
    </alternativeName>
    <alternativeName>
        <fullName evidence="9">UDP-N-acetylmuramoyl-L-alanyl-D-glutamate synthetase</fullName>
    </alternativeName>
</protein>
<dbReference type="EMBL" id="MGGB01000062">
    <property type="protein sequence ID" value="OGM17967.1"/>
    <property type="molecule type" value="Genomic_DNA"/>
</dbReference>
<dbReference type="InterPro" id="IPR036565">
    <property type="entry name" value="Mur-like_cat_sf"/>
</dbReference>
<dbReference type="GO" id="GO:0071555">
    <property type="term" value="P:cell wall organization"/>
    <property type="evidence" value="ECO:0007669"/>
    <property type="project" value="UniProtKB-KW"/>
</dbReference>
<dbReference type="GO" id="GO:0008764">
    <property type="term" value="F:UDP-N-acetylmuramoylalanine-D-glutamate ligase activity"/>
    <property type="evidence" value="ECO:0007669"/>
    <property type="project" value="UniProtKB-UniRule"/>
</dbReference>
<dbReference type="Proteomes" id="UP000178446">
    <property type="component" value="Unassembled WGS sequence"/>
</dbReference>
<name>A0A1F7XSF4_9BACT</name>
<dbReference type="InterPro" id="IPR018109">
    <property type="entry name" value="Folylpolyglutamate_synth_CS"/>
</dbReference>
<dbReference type="SUPFAM" id="SSF53244">
    <property type="entry name" value="MurD-like peptide ligases, peptide-binding domain"/>
    <property type="match status" value="1"/>
</dbReference>
<dbReference type="Gene3D" id="3.40.50.720">
    <property type="entry name" value="NAD(P)-binding Rossmann-like Domain"/>
    <property type="match status" value="1"/>
</dbReference>
<comment type="pathway">
    <text evidence="2 9">Cell wall biogenesis; peptidoglycan biosynthesis.</text>
</comment>
<sequence>MNILEKIEKKKVLILGFGREGLSTYRFLRKLFPEKKLAFADKKELGELGTNFITTIKEDKNLTYHLGKDYLKKLDQYEIIIKTSGIPYKLDEVNNAKKKRVEFTSQTKIFFDQCKGKIIGVTGTKGKSTTTSLIYHILKEAKIPTVLLGNIGKPPLDYLSKGDRNTFFVFEMSSHQLMDIEKSPHIAVFLNIFPEHLDYYSNYEEYIKSKGNITRFQESSDFFIYNADFRKIEKIANKSKAKKYSFSLQTKVQDGSYVDKGKINFHIEGQHKFSFETGNVPLLGTHNLQNVMAAVIAAKIIGVGFKNIDSAIRSFKTLEGRLEIVGVYKSVVFVNDTLATIPEATIAALKSFKDKKLTLILGGFDRGISFDNLGEDLAKRDDVLNVILIGQTAVRIKQSLEKYKYKGKIYNLGRPNMLEVVKLGAKITPEKGMVLLSPSSTSFDMFKDYKDRGDQFKHAVLRLNQRFN</sequence>
<evidence type="ECO:0000256" key="4">
    <source>
        <dbReference type="ARBA" id="ARBA00022598"/>
    </source>
</evidence>
<dbReference type="AlphaFoldDB" id="A0A1F7XSF4"/>
<comment type="function">
    <text evidence="9">Cell wall formation. Catalyzes the addition of glutamate to the nucleotide precursor UDP-N-acetylmuramoyl-L-alanine (UMA).</text>
</comment>
<dbReference type="GO" id="GO:0005737">
    <property type="term" value="C:cytoplasm"/>
    <property type="evidence" value="ECO:0007669"/>
    <property type="project" value="UniProtKB-SubCell"/>
</dbReference>
<keyword evidence="3 9" id="KW-0963">Cytoplasm</keyword>
<keyword evidence="9" id="KW-0133">Cell shape</keyword>
<evidence type="ECO:0000256" key="9">
    <source>
        <dbReference type="HAMAP-Rule" id="MF_00639"/>
    </source>
</evidence>
<gene>
    <name evidence="9" type="primary">murD</name>
    <name evidence="11" type="ORF">A2685_00015</name>
</gene>
<evidence type="ECO:0000256" key="5">
    <source>
        <dbReference type="ARBA" id="ARBA00022618"/>
    </source>
</evidence>
<evidence type="ECO:0000259" key="10">
    <source>
        <dbReference type="Pfam" id="PF08245"/>
    </source>
</evidence>
<proteinExistence type="inferred from homology"/>
<dbReference type="GO" id="GO:0008360">
    <property type="term" value="P:regulation of cell shape"/>
    <property type="evidence" value="ECO:0007669"/>
    <property type="project" value="UniProtKB-KW"/>
</dbReference>
<evidence type="ECO:0000256" key="3">
    <source>
        <dbReference type="ARBA" id="ARBA00022490"/>
    </source>
</evidence>
<evidence type="ECO:0000256" key="2">
    <source>
        <dbReference type="ARBA" id="ARBA00004752"/>
    </source>
</evidence>
<feature type="domain" description="Mur ligase central" evidence="10">
    <location>
        <begin position="121"/>
        <end position="298"/>
    </location>
</feature>
<dbReference type="GO" id="GO:0004326">
    <property type="term" value="F:tetrahydrofolylpolyglutamate synthase activity"/>
    <property type="evidence" value="ECO:0007669"/>
    <property type="project" value="InterPro"/>
</dbReference>
<dbReference type="UniPathway" id="UPA00219"/>
<comment type="catalytic activity">
    <reaction evidence="9">
        <text>UDP-N-acetyl-alpha-D-muramoyl-L-alanine + D-glutamate + ATP = UDP-N-acetyl-alpha-D-muramoyl-L-alanyl-D-glutamate + ADP + phosphate + H(+)</text>
        <dbReference type="Rhea" id="RHEA:16429"/>
        <dbReference type="ChEBI" id="CHEBI:15378"/>
        <dbReference type="ChEBI" id="CHEBI:29986"/>
        <dbReference type="ChEBI" id="CHEBI:30616"/>
        <dbReference type="ChEBI" id="CHEBI:43474"/>
        <dbReference type="ChEBI" id="CHEBI:83898"/>
        <dbReference type="ChEBI" id="CHEBI:83900"/>
        <dbReference type="ChEBI" id="CHEBI:456216"/>
        <dbReference type="EC" id="6.3.2.9"/>
    </reaction>
</comment>
<keyword evidence="4 9" id="KW-0436">Ligase</keyword>
<evidence type="ECO:0000256" key="1">
    <source>
        <dbReference type="ARBA" id="ARBA00004496"/>
    </source>
</evidence>
<dbReference type="SUPFAM" id="SSF53623">
    <property type="entry name" value="MurD-like peptide ligases, catalytic domain"/>
    <property type="match status" value="1"/>
</dbReference>
<dbReference type="Pfam" id="PF08245">
    <property type="entry name" value="Mur_ligase_M"/>
    <property type="match status" value="1"/>
</dbReference>
<dbReference type="Gene3D" id="3.90.190.20">
    <property type="entry name" value="Mur ligase, C-terminal domain"/>
    <property type="match status" value="1"/>
</dbReference>
<keyword evidence="5 9" id="KW-0132">Cell division</keyword>
<evidence type="ECO:0000256" key="6">
    <source>
        <dbReference type="ARBA" id="ARBA00022741"/>
    </source>
</evidence>
<evidence type="ECO:0000256" key="8">
    <source>
        <dbReference type="ARBA" id="ARBA00023306"/>
    </source>
</evidence>
<accession>A0A1F7XSF4</accession>